<evidence type="ECO:0000313" key="2">
    <source>
        <dbReference type="WBParaSite" id="nRc.2.0.1.t46116-RA"/>
    </source>
</evidence>
<reference evidence="2" key="1">
    <citation type="submission" date="2022-11" db="UniProtKB">
        <authorList>
            <consortium name="WormBaseParasite"/>
        </authorList>
    </citation>
    <scope>IDENTIFICATION</scope>
</reference>
<evidence type="ECO:0000313" key="1">
    <source>
        <dbReference type="Proteomes" id="UP000887565"/>
    </source>
</evidence>
<keyword evidence="1" id="KW-1185">Reference proteome</keyword>
<dbReference type="WBParaSite" id="nRc.2.0.1.t46116-RA">
    <property type="protein sequence ID" value="nRc.2.0.1.t46116-RA"/>
    <property type="gene ID" value="nRc.2.0.1.g46116"/>
</dbReference>
<organism evidence="1 2">
    <name type="scientific">Romanomermis culicivorax</name>
    <name type="common">Nematode worm</name>
    <dbReference type="NCBI Taxonomy" id="13658"/>
    <lineage>
        <taxon>Eukaryota</taxon>
        <taxon>Metazoa</taxon>
        <taxon>Ecdysozoa</taxon>
        <taxon>Nematoda</taxon>
        <taxon>Enoplea</taxon>
        <taxon>Dorylaimia</taxon>
        <taxon>Mermithida</taxon>
        <taxon>Mermithoidea</taxon>
        <taxon>Mermithidae</taxon>
        <taxon>Romanomermis</taxon>
    </lineage>
</organism>
<accession>A0A915L8P2</accession>
<sequence>MANDDSMSLSPLIMVLGCFLQTLTLKNLRTKNYKYPPLSNSTHFSIRQLLQMSVVMALGLQIWRAGSQGRENDTGLAGGQKG</sequence>
<dbReference type="Proteomes" id="UP000887565">
    <property type="component" value="Unplaced"/>
</dbReference>
<dbReference type="AlphaFoldDB" id="A0A915L8P2"/>
<name>A0A915L8P2_ROMCU</name>
<protein>
    <submittedName>
        <fullName evidence="2">Uncharacterized protein</fullName>
    </submittedName>
</protein>
<proteinExistence type="predicted"/>